<dbReference type="EMBL" id="JAOVZQ010000001">
    <property type="protein sequence ID" value="MCY0093047.1"/>
    <property type="molecule type" value="Genomic_DNA"/>
</dbReference>
<dbReference type="Pfam" id="PF01408">
    <property type="entry name" value="GFO_IDH_MocA"/>
    <property type="match status" value="1"/>
</dbReference>
<accession>A0ABT3YBF3</accession>
<protein>
    <submittedName>
        <fullName evidence="2">Gfo/Idh/MocA family oxidoreductase</fullName>
    </submittedName>
</protein>
<comment type="caution">
    <text evidence="2">The sequence shown here is derived from an EMBL/GenBank/DDBJ whole genome shotgun (WGS) entry which is preliminary data.</text>
</comment>
<dbReference type="PANTHER" id="PTHR43249:SF1">
    <property type="entry name" value="D-GLUCOSIDE 3-DEHYDROGENASE"/>
    <property type="match status" value="1"/>
</dbReference>
<evidence type="ECO:0000259" key="1">
    <source>
        <dbReference type="Pfam" id="PF01408"/>
    </source>
</evidence>
<dbReference type="InterPro" id="IPR036291">
    <property type="entry name" value="NAD(P)-bd_dom_sf"/>
</dbReference>
<keyword evidence="3" id="KW-1185">Reference proteome</keyword>
<dbReference type="Proteomes" id="UP001081283">
    <property type="component" value="Unassembled WGS sequence"/>
</dbReference>
<dbReference type="Gene3D" id="3.40.50.720">
    <property type="entry name" value="NAD(P)-binding Rossmann-like Domain"/>
    <property type="match status" value="1"/>
</dbReference>
<dbReference type="SUPFAM" id="SSF51735">
    <property type="entry name" value="NAD(P)-binding Rossmann-fold domains"/>
    <property type="match status" value="1"/>
</dbReference>
<evidence type="ECO:0000313" key="2">
    <source>
        <dbReference type="EMBL" id="MCY0093047.1"/>
    </source>
</evidence>
<gene>
    <name evidence="2" type="ORF">OEG82_03220</name>
</gene>
<dbReference type="InterPro" id="IPR052515">
    <property type="entry name" value="Gfo/Idh/MocA_Oxidoreductase"/>
</dbReference>
<name>A0ABT3YBF3_9HYPH</name>
<proteinExistence type="predicted"/>
<reference evidence="2" key="1">
    <citation type="submission" date="2022-10" db="EMBL/GenBank/DDBJ databases">
        <title>Hoeflea sp. J2-29, isolated from marine algae.</title>
        <authorList>
            <person name="Kristyanto S."/>
            <person name="Kim J.M."/>
            <person name="Jeon C.O."/>
        </authorList>
    </citation>
    <scope>NUCLEOTIDE SEQUENCE</scope>
    <source>
        <strain evidence="2">J2-29</strain>
    </source>
</reference>
<feature type="domain" description="Gfo/Idh/MocA-like oxidoreductase N-terminal" evidence="1">
    <location>
        <begin position="3"/>
        <end position="130"/>
    </location>
</feature>
<dbReference type="RefSeq" id="WP_267611030.1">
    <property type="nucleotide sequence ID" value="NZ_JAOVZQ010000001.1"/>
</dbReference>
<dbReference type="PANTHER" id="PTHR43249">
    <property type="entry name" value="UDP-N-ACETYL-2-AMINO-2-DEOXY-D-GLUCURONATE OXIDASE"/>
    <property type="match status" value="1"/>
</dbReference>
<evidence type="ECO:0000313" key="3">
    <source>
        <dbReference type="Proteomes" id="UP001081283"/>
    </source>
</evidence>
<organism evidence="2 3">
    <name type="scientific">Hoeflea ulvae</name>
    <dbReference type="NCBI Taxonomy" id="2983764"/>
    <lineage>
        <taxon>Bacteria</taxon>
        <taxon>Pseudomonadati</taxon>
        <taxon>Pseudomonadota</taxon>
        <taxon>Alphaproteobacteria</taxon>
        <taxon>Hyphomicrobiales</taxon>
        <taxon>Rhizobiaceae</taxon>
        <taxon>Hoeflea</taxon>
    </lineage>
</organism>
<dbReference type="InterPro" id="IPR000683">
    <property type="entry name" value="Gfo/Idh/MocA-like_OxRdtase_N"/>
</dbReference>
<sequence>MTLRVGIIGLGRIAWGYDGGHWDSTAPALTHASCFARHPDTELVAAYDPVTEARAAFRTGHAGNAQVALHDDLDAFLKENLDLVAIASPSEHHALHIAACLDANVPRLWIEKPVTLKLDDYSRLLERIQSMPQPPRTCVNYPRRALPQLAEMKRHLASSQTRPENISIAVNYSRQLAVNGVHMLDLLSALTGATEVPPLDYLRKGPNGNPQFGFSLAGHPVTVTGHDLPYHLIELSITDGRGRLSLVRGGRDLVWEKAVPNPGYPGFFHLAPPQGLEGVEDGETAMNQSMYRMLCSLADPQAPELSTFETAWFAQALLESVSARGGLAA</sequence>